<evidence type="ECO:0000313" key="4">
    <source>
        <dbReference type="EMBL" id="EME37760.1"/>
    </source>
</evidence>
<dbReference type="Pfam" id="PF00561">
    <property type="entry name" value="Abhydrolase_1"/>
    <property type="match status" value="1"/>
</dbReference>
<dbReference type="AlphaFoldDB" id="M2YGX4"/>
<evidence type="ECO:0000259" key="3">
    <source>
        <dbReference type="Pfam" id="PF02627"/>
    </source>
</evidence>
<dbReference type="InterPro" id="IPR052512">
    <property type="entry name" value="4CMD/NDH-1_regulator"/>
</dbReference>
<dbReference type="SUPFAM" id="SSF53474">
    <property type="entry name" value="alpha/beta-Hydrolases"/>
    <property type="match status" value="1"/>
</dbReference>
<feature type="region of interest" description="Disordered" evidence="1">
    <location>
        <begin position="437"/>
        <end position="458"/>
    </location>
</feature>
<dbReference type="EMBL" id="ANHZ02000002">
    <property type="protein sequence ID" value="EME37760.1"/>
    <property type="molecule type" value="Genomic_DNA"/>
</dbReference>
<evidence type="ECO:0000256" key="1">
    <source>
        <dbReference type="SAM" id="MobiDB-lite"/>
    </source>
</evidence>
<feature type="region of interest" description="Disordered" evidence="1">
    <location>
        <begin position="272"/>
        <end position="321"/>
    </location>
</feature>
<sequence length="458" mass="48387">MSVPSIRLVELSAPAAAQDEQRPVLLLGPALGTALVPLWGGVARELEGRFRIIGWELPGHGGAPASSEDFSIKELAQGVLAAVDAVEELPAESSFWYAGCSVGGAVGLQLLVDAPQRVRGAVITASAPQLGDPEQWRERAALVEAAGTPTQVIGSAQRWLTQDFIERDAAAGTGITTGLLHALQSADRHGYAQVCRAIAAFDLTGRLGEIVAPVIAVAGEQDPSVEAQAVRDWAQQVPGARFELIEQAAHMIPAQQPTALAGLIRELAAQTPGSASTDPLRREGAPSSVGDSAPGCASAQAPAPRAGGDRTASQTHADGMRVRREVLSDAHVDRSEANKDEFTAEWQDFISRYAWGEIWTRPGLDRPMRSAITLTALIAAGHWGEFEMHVRAALRNGLTREQIKEILLQSSIYLSVPSANNAFFHAKAVFDRLDAEAASASSPATTDRASSDDEGVTS</sequence>
<evidence type="ECO:0000259" key="2">
    <source>
        <dbReference type="Pfam" id="PF00561"/>
    </source>
</evidence>
<dbReference type="PANTHER" id="PTHR33570">
    <property type="entry name" value="4-CARBOXYMUCONOLACTONE DECARBOXYLASE FAMILY PROTEIN"/>
    <property type="match status" value="1"/>
</dbReference>
<dbReference type="InterPro" id="IPR000073">
    <property type="entry name" value="AB_hydrolase_1"/>
</dbReference>
<dbReference type="InterPro" id="IPR003779">
    <property type="entry name" value="CMD-like"/>
</dbReference>
<accession>M2YGX4</accession>
<dbReference type="STRING" id="71999.KPaMU14_09965"/>
<comment type="caution">
    <text evidence="4">The sequence shown here is derived from an EMBL/GenBank/DDBJ whole genome shotgun (WGS) entry which is preliminary data.</text>
</comment>
<dbReference type="PANTHER" id="PTHR33570:SF2">
    <property type="entry name" value="CARBOXYMUCONOLACTONE DECARBOXYLASE-LIKE DOMAIN-CONTAINING PROTEIN"/>
    <property type="match status" value="1"/>
</dbReference>
<name>M2YGX4_9MICC</name>
<feature type="domain" description="AB hydrolase-1" evidence="2">
    <location>
        <begin position="23"/>
        <end position="252"/>
    </location>
</feature>
<evidence type="ECO:0000313" key="5">
    <source>
        <dbReference type="Proteomes" id="UP000009877"/>
    </source>
</evidence>
<proteinExistence type="predicted"/>
<organism evidence="4 5">
    <name type="scientific">Kocuria palustris PEL</name>
    <dbReference type="NCBI Taxonomy" id="1236550"/>
    <lineage>
        <taxon>Bacteria</taxon>
        <taxon>Bacillati</taxon>
        <taxon>Actinomycetota</taxon>
        <taxon>Actinomycetes</taxon>
        <taxon>Micrococcales</taxon>
        <taxon>Micrococcaceae</taxon>
        <taxon>Kocuria</taxon>
    </lineage>
</organism>
<dbReference type="Gene3D" id="3.40.50.1820">
    <property type="entry name" value="alpha/beta hydrolase"/>
    <property type="match status" value="1"/>
</dbReference>
<gene>
    <name evidence="4" type="ORF">C884_01134</name>
</gene>
<dbReference type="GO" id="GO:0051920">
    <property type="term" value="F:peroxiredoxin activity"/>
    <property type="evidence" value="ECO:0007669"/>
    <property type="project" value="InterPro"/>
</dbReference>
<dbReference type="InterPro" id="IPR029032">
    <property type="entry name" value="AhpD-like"/>
</dbReference>
<keyword evidence="5" id="KW-1185">Reference proteome</keyword>
<dbReference type="Proteomes" id="UP000009877">
    <property type="component" value="Unassembled WGS sequence"/>
</dbReference>
<dbReference type="InterPro" id="IPR029058">
    <property type="entry name" value="AB_hydrolase_fold"/>
</dbReference>
<dbReference type="PRINTS" id="PR00111">
    <property type="entry name" value="ABHYDROLASE"/>
</dbReference>
<reference evidence="4 5" key="1">
    <citation type="journal article" date="2014" name="Genome Announc.">
        <title>Draft Genome Sequence of Kocuria palustris PEL.</title>
        <authorList>
            <person name="Sharma G."/>
            <person name="Khatri I."/>
            <person name="Subramanian S."/>
        </authorList>
    </citation>
    <scope>NUCLEOTIDE SEQUENCE [LARGE SCALE GENOMIC DNA]</scope>
    <source>
        <strain evidence="4 5">PEL</strain>
    </source>
</reference>
<feature type="domain" description="Carboxymuconolactone decarboxylase-like" evidence="3">
    <location>
        <begin position="345"/>
        <end position="426"/>
    </location>
</feature>
<dbReference type="Pfam" id="PF02627">
    <property type="entry name" value="CMD"/>
    <property type="match status" value="1"/>
</dbReference>
<dbReference type="Gene3D" id="1.20.1290.10">
    <property type="entry name" value="AhpD-like"/>
    <property type="match status" value="1"/>
</dbReference>
<dbReference type="SUPFAM" id="SSF69118">
    <property type="entry name" value="AhpD-like"/>
    <property type="match status" value="1"/>
</dbReference>
<protein>
    <submittedName>
        <fullName evidence="4">4-carboxymuconolactone decarboxylase</fullName>
    </submittedName>
</protein>
<feature type="compositionally biased region" description="Low complexity" evidence="1">
    <location>
        <begin position="437"/>
        <end position="448"/>
    </location>
</feature>